<keyword evidence="6" id="KW-0732">Signal</keyword>
<dbReference type="Gene3D" id="2.60.120.290">
    <property type="entry name" value="Spermadhesin, CUB domain"/>
    <property type="match status" value="2"/>
</dbReference>
<gene>
    <name evidence="9" type="primary">LOC110974845</name>
</gene>
<reference evidence="9" key="1">
    <citation type="submission" date="2025-08" db="UniProtKB">
        <authorList>
            <consortium name="RefSeq"/>
        </authorList>
    </citation>
    <scope>IDENTIFICATION</scope>
</reference>
<evidence type="ECO:0000256" key="3">
    <source>
        <dbReference type="PROSITE-ProRule" id="PRU00059"/>
    </source>
</evidence>
<dbReference type="InterPro" id="IPR036055">
    <property type="entry name" value="LDL_receptor-like_sf"/>
</dbReference>
<feature type="compositionally biased region" description="Low complexity" evidence="5">
    <location>
        <begin position="860"/>
        <end position="872"/>
    </location>
</feature>
<keyword evidence="1" id="KW-0677">Repeat</keyword>
<dbReference type="Pfam" id="PF00057">
    <property type="entry name" value="Ldl_recept_a"/>
    <property type="match status" value="2"/>
</dbReference>
<feature type="disulfide bond" evidence="4">
    <location>
        <begin position="467"/>
        <end position="482"/>
    </location>
</feature>
<feature type="signal peptide" evidence="6">
    <location>
        <begin position="1"/>
        <end position="22"/>
    </location>
</feature>
<feature type="non-terminal residue" evidence="9">
    <location>
        <position position="1"/>
    </location>
</feature>
<feature type="disulfide bond" evidence="4">
    <location>
        <begin position="153"/>
        <end position="171"/>
    </location>
</feature>
<dbReference type="SMART" id="SM00042">
    <property type="entry name" value="CUB"/>
    <property type="match status" value="2"/>
</dbReference>
<feature type="compositionally biased region" description="Basic and acidic residues" evidence="5">
    <location>
        <begin position="670"/>
        <end position="680"/>
    </location>
</feature>
<evidence type="ECO:0000256" key="6">
    <source>
        <dbReference type="SAM" id="SignalP"/>
    </source>
</evidence>
<dbReference type="Proteomes" id="UP000694845">
    <property type="component" value="Unplaced"/>
</dbReference>
<keyword evidence="8" id="KW-1185">Reference proteome</keyword>
<feature type="compositionally biased region" description="Basic and acidic residues" evidence="5">
    <location>
        <begin position="597"/>
        <end position="612"/>
    </location>
</feature>
<dbReference type="FunFam" id="2.60.120.290:FF:000005">
    <property type="entry name" value="Procollagen C-endopeptidase enhancer 1"/>
    <property type="match status" value="2"/>
</dbReference>
<dbReference type="InterPro" id="IPR023415">
    <property type="entry name" value="LDLR_class-A_CS"/>
</dbReference>
<dbReference type="Pfam" id="PF00431">
    <property type="entry name" value="CUB"/>
    <property type="match status" value="2"/>
</dbReference>
<feature type="disulfide bond" evidence="4">
    <location>
        <begin position="221"/>
        <end position="236"/>
    </location>
</feature>
<sequence length="884" mass="97174">PGPNSTCLKIFSVLLIFLYKAAECVNADCGQTLQEFRGNVTSPNYPGNYPNGEACKWHIPSAITEIVTIRFIYFNIVHSKNCEEDNLSIGSEGNVNVYCGSSLPQPFFSEEASTKIIISFLSNGRDSAKGFKIEYFRGDRHATRCDQNTEFHCSIGNCIPRSWMCNDVRECIDGSDESNSYCHQVTTSAYTTPPIECPNHQFFCYSVNHHLPICLEESSKCDGHKDCEDNRDEAPCSSVCKNFLKGTHGSFESPNFPAAYDPNLDCFWVLTVEEGKNIQLRFDVFDLEGKYDTDYVKVYDGPEVTDKLLGTYYGFTTSEGTKSIYMPPAVIDGSSNQLRVRFITDAISSNKGFNATFQTKGVCLRDQFLCSNEDKNCYDARQRCDGIMACIRGQDELGCSDTCKDQISCSLKSPSARDCFTMEERCDGKRDCTNNVDEKLCDPSLCMADKGLFRCNDGTCIQEKYTCNSAVDCLHGEDEAICYASTNVVTAAAVGSIVCGLLLVAALSCTCKLYQLHVRERLPPSHMSPLREIEEELLRREAPPSYTATMASPHFDEAQRAFIEGIQAAVLARNDSRGSGRSSSGSRRQRSTFVRMLSRERMRNTDQTHIDQDDSTTPSQTETLPPSPDVESTTPPGETSHCENDPPPLRRISAEQSAPIVSPSPAEGVSHSDRDQEHDSASSCVSDTDSETNQDALHLAARDQQILRAAANIRRMRLAGGLQNVMQAQDHRAARNRSRTGSLVDQVPANSAPDEDSTIPTTDGNPKMVAAVGSTCESTSDETDTAAKGSGVTQDGTDEIQENFQDSHVSQGQDELEGRSTFETDNPQSPSETCAPDGRERSTQEEAAADRDLDEERLSHSSSILSVVSSSSENTPDDVPLLKP</sequence>
<feature type="compositionally biased region" description="Basic and acidic residues" evidence="5">
    <location>
        <begin position="837"/>
        <end position="859"/>
    </location>
</feature>
<feature type="chain" id="PRO_5034478991" evidence="6">
    <location>
        <begin position="23"/>
        <end position="884"/>
    </location>
</feature>
<feature type="region of interest" description="Disordered" evidence="5">
    <location>
        <begin position="573"/>
        <end position="691"/>
    </location>
</feature>
<dbReference type="OMA" id="PTVNIFL"/>
<dbReference type="PRINTS" id="PR00261">
    <property type="entry name" value="LDLRECEPTOR"/>
</dbReference>
<name>A0A8B7XNQ2_ACAPL</name>
<dbReference type="AlphaFoldDB" id="A0A8B7XNQ2"/>
<proteinExistence type="predicted"/>
<dbReference type="InterPro" id="IPR000859">
    <property type="entry name" value="CUB_dom"/>
</dbReference>
<feature type="region of interest" description="Disordered" evidence="5">
    <location>
        <begin position="729"/>
        <end position="884"/>
    </location>
</feature>
<protein>
    <submittedName>
        <fullName evidence="9">Low-density lipoprotein receptor-related protein 12-like</fullName>
    </submittedName>
</protein>
<comment type="caution">
    <text evidence="4">Lacks conserved residue(s) required for the propagation of feature annotation.</text>
</comment>
<dbReference type="SUPFAM" id="SSF49854">
    <property type="entry name" value="Spermadhesin, CUB domain"/>
    <property type="match status" value="2"/>
</dbReference>
<feature type="disulfide bond" evidence="4">
    <location>
        <begin position="455"/>
        <end position="473"/>
    </location>
</feature>
<evidence type="ECO:0000256" key="5">
    <source>
        <dbReference type="SAM" id="MobiDB-lite"/>
    </source>
</evidence>
<feature type="domain" description="CUB" evidence="7">
    <location>
        <begin position="29"/>
        <end position="138"/>
    </location>
</feature>
<organism evidence="8 9">
    <name type="scientific">Acanthaster planci</name>
    <name type="common">Crown-of-thorns starfish</name>
    <dbReference type="NCBI Taxonomy" id="133434"/>
    <lineage>
        <taxon>Eukaryota</taxon>
        <taxon>Metazoa</taxon>
        <taxon>Echinodermata</taxon>
        <taxon>Eleutherozoa</taxon>
        <taxon>Asterozoa</taxon>
        <taxon>Asteroidea</taxon>
        <taxon>Valvatacea</taxon>
        <taxon>Valvatida</taxon>
        <taxon>Acanthasteridae</taxon>
        <taxon>Acanthaster</taxon>
    </lineage>
</organism>
<dbReference type="CDD" id="cd00041">
    <property type="entry name" value="CUB"/>
    <property type="match status" value="2"/>
</dbReference>
<feature type="compositionally biased region" description="Polar residues" evidence="5">
    <location>
        <begin position="823"/>
        <end position="832"/>
    </location>
</feature>
<dbReference type="InterPro" id="IPR002172">
    <property type="entry name" value="LDrepeatLR_classA_rpt"/>
</dbReference>
<feature type="disulfide bond" evidence="3">
    <location>
        <begin position="82"/>
        <end position="99"/>
    </location>
</feature>
<feature type="disulfide bond" evidence="4">
    <location>
        <begin position="384"/>
        <end position="399"/>
    </location>
</feature>
<dbReference type="SUPFAM" id="SSF57424">
    <property type="entry name" value="LDL receptor-like module"/>
    <property type="match status" value="4"/>
</dbReference>
<dbReference type="OrthoDB" id="10020456at2759"/>
<dbReference type="PROSITE" id="PS01180">
    <property type="entry name" value="CUB"/>
    <property type="match status" value="2"/>
</dbReference>
<feature type="compositionally biased region" description="Polar residues" evidence="5">
    <location>
        <begin position="681"/>
        <end position="691"/>
    </location>
</feature>
<feature type="disulfide bond" evidence="4">
    <location>
        <begin position="426"/>
        <end position="441"/>
    </location>
</feature>
<evidence type="ECO:0000256" key="1">
    <source>
        <dbReference type="ARBA" id="ARBA00022737"/>
    </source>
</evidence>
<dbReference type="CDD" id="cd00112">
    <property type="entry name" value="LDLa"/>
    <property type="match status" value="3"/>
</dbReference>
<keyword evidence="2 4" id="KW-1015">Disulfide bond</keyword>
<accession>A0A8B7XNQ2</accession>
<evidence type="ECO:0000256" key="2">
    <source>
        <dbReference type="ARBA" id="ARBA00023157"/>
    </source>
</evidence>
<dbReference type="GeneID" id="110974845"/>
<feature type="compositionally biased region" description="Low complexity" evidence="5">
    <location>
        <begin position="577"/>
        <end position="586"/>
    </location>
</feature>
<dbReference type="InterPro" id="IPR035914">
    <property type="entry name" value="Sperma_CUB_dom_sf"/>
</dbReference>
<dbReference type="PROSITE" id="PS50068">
    <property type="entry name" value="LDLRA_2"/>
    <property type="match status" value="5"/>
</dbReference>
<dbReference type="RefSeq" id="XP_022082444.1">
    <property type="nucleotide sequence ID" value="XM_022226752.1"/>
</dbReference>
<dbReference type="SMART" id="SM00192">
    <property type="entry name" value="LDLa"/>
    <property type="match status" value="5"/>
</dbReference>
<evidence type="ECO:0000313" key="8">
    <source>
        <dbReference type="Proteomes" id="UP000694845"/>
    </source>
</evidence>
<feature type="compositionally biased region" description="Polar residues" evidence="5">
    <location>
        <begin position="615"/>
        <end position="637"/>
    </location>
</feature>
<evidence type="ECO:0000313" key="9">
    <source>
        <dbReference type="RefSeq" id="XP_022082444.1"/>
    </source>
</evidence>
<evidence type="ECO:0000259" key="7">
    <source>
        <dbReference type="PROSITE" id="PS01180"/>
    </source>
</evidence>
<dbReference type="PROSITE" id="PS01209">
    <property type="entry name" value="LDLRA_1"/>
    <property type="match status" value="2"/>
</dbReference>
<feature type="domain" description="CUB" evidence="7">
    <location>
        <begin position="240"/>
        <end position="360"/>
    </location>
</feature>
<feature type="compositionally biased region" description="Polar residues" evidence="5">
    <location>
        <begin position="802"/>
        <end position="813"/>
    </location>
</feature>
<dbReference type="Gene3D" id="4.10.400.10">
    <property type="entry name" value="Low-density Lipoprotein Receptor"/>
    <property type="match status" value="4"/>
</dbReference>
<evidence type="ECO:0000256" key="4">
    <source>
        <dbReference type="PROSITE-ProRule" id="PRU00124"/>
    </source>
</evidence>
<dbReference type="KEGG" id="aplc:110974845"/>
<dbReference type="PANTHER" id="PTHR24251">
    <property type="entry name" value="OVOCHYMASE-RELATED"/>
    <property type="match status" value="1"/>
</dbReference>